<protein>
    <submittedName>
        <fullName evidence="1">Uncharacterized protein</fullName>
    </submittedName>
</protein>
<accession>A0ABP9D5U4</accession>
<sequence>MHDRDEGGYWEHPMGFAEWLYRHLVGEEVIHPNGTCFYPGPVELQHLPTSPEDRPLPWYGPDRGM</sequence>
<dbReference type="EMBL" id="BAABIS010000001">
    <property type="protein sequence ID" value="GAA4831208.1"/>
    <property type="molecule type" value="Genomic_DNA"/>
</dbReference>
<dbReference type="Proteomes" id="UP001501752">
    <property type="component" value="Unassembled WGS sequence"/>
</dbReference>
<name>A0ABP9D5U4_9ACTN</name>
<gene>
    <name evidence="1" type="ORF">GCM10023235_01690</name>
</gene>
<proteinExistence type="predicted"/>
<evidence type="ECO:0000313" key="2">
    <source>
        <dbReference type="Proteomes" id="UP001501752"/>
    </source>
</evidence>
<reference evidence="2" key="1">
    <citation type="journal article" date="2019" name="Int. J. Syst. Evol. Microbiol.">
        <title>The Global Catalogue of Microorganisms (GCM) 10K type strain sequencing project: providing services to taxonomists for standard genome sequencing and annotation.</title>
        <authorList>
            <consortium name="The Broad Institute Genomics Platform"/>
            <consortium name="The Broad Institute Genome Sequencing Center for Infectious Disease"/>
            <person name="Wu L."/>
            <person name="Ma J."/>
        </authorList>
    </citation>
    <scope>NUCLEOTIDE SEQUENCE [LARGE SCALE GENOMIC DNA]</scope>
    <source>
        <strain evidence="2">JCM 13006</strain>
    </source>
</reference>
<organism evidence="1 2">
    <name type="scientific">Kitasatospora terrestris</name>
    <dbReference type="NCBI Taxonomy" id="258051"/>
    <lineage>
        <taxon>Bacteria</taxon>
        <taxon>Bacillati</taxon>
        <taxon>Actinomycetota</taxon>
        <taxon>Actinomycetes</taxon>
        <taxon>Kitasatosporales</taxon>
        <taxon>Streptomycetaceae</taxon>
        <taxon>Kitasatospora</taxon>
    </lineage>
</organism>
<comment type="caution">
    <text evidence="1">The sequence shown here is derived from an EMBL/GenBank/DDBJ whole genome shotgun (WGS) entry which is preliminary data.</text>
</comment>
<evidence type="ECO:0000313" key="1">
    <source>
        <dbReference type="EMBL" id="GAA4831208.1"/>
    </source>
</evidence>
<keyword evidence="2" id="KW-1185">Reference proteome</keyword>